<feature type="transmembrane region" description="Helical" evidence="5">
    <location>
        <begin position="198"/>
        <end position="220"/>
    </location>
</feature>
<feature type="transmembrane region" description="Helical" evidence="5">
    <location>
        <begin position="32"/>
        <end position="54"/>
    </location>
</feature>
<keyword evidence="4 5" id="KW-0472">Membrane</keyword>
<evidence type="ECO:0000256" key="5">
    <source>
        <dbReference type="SAM" id="Phobius"/>
    </source>
</evidence>
<dbReference type="InterPro" id="IPR059112">
    <property type="entry name" value="CysZ/EI24"/>
</dbReference>
<sequence>MASRSGSLATALALGFAQLFDGAVLRILLKSVAVTMLVFAVVAVGGLWLVDWLLGRAGLEDAAFAGAGPLREALALLATIIGLWLGWRLVAMAVVQFYAEDVVRAVERRHYPTEASAARDIAFGQSLRHAGRSALRALLANLAALPVAAVLLVTGIGTFAVFWLVNALLLGRELQDMVWLRHQQGAADQAPISRGQRFALGGVVAAMLAVPFINLVAPVLGAATATHLVHRSARRS</sequence>
<evidence type="ECO:0000256" key="3">
    <source>
        <dbReference type="ARBA" id="ARBA00022989"/>
    </source>
</evidence>
<keyword evidence="7" id="KW-1185">Reference proteome</keyword>
<feature type="transmembrane region" description="Helical" evidence="5">
    <location>
        <begin position="143"/>
        <end position="171"/>
    </location>
</feature>
<gene>
    <name evidence="6" type="ORF">GRI62_13400</name>
</gene>
<organism evidence="6 7">
    <name type="scientific">Aurantiacibacter arachoides</name>
    <dbReference type="NCBI Taxonomy" id="1850444"/>
    <lineage>
        <taxon>Bacteria</taxon>
        <taxon>Pseudomonadati</taxon>
        <taxon>Pseudomonadota</taxon>
        <taxon>Alphaproteobacteria</taxon>
        <taxon>Sphingomonadales</taxon>
        <taxon>Erythrobacteraceae</taxon>
        <taxon>Aurantiacibacter</taxon>
    </lineage>
</organism>
<keyword evidence="2 5" id="KW-0812">Transmembrane</keyword>
<name>A0A845A4L8_9SPHN</name>
<comment type="caution">
    <text evidence="6">The sequence shown here is derived from an EMBL/GenBank/DDBJ whole genome shotgun (WGS) entry which is preliminary data.</text>
</comment>
<feature type="transmembrane region" description="Helical" evidence="5">
    <location>
        <begin position="74"/>
        <end position="99"/>
    </location>
</feature>
<evidence type="ECO:0008006" key="8">
    <source>
        <dbReference type="Google" id="ProtNLM"/>
    </source>
</evidence>
<proteinExistence type="predicted"/>
<reference evidence="6 7" key="1">
    <citation type="submission" date="2019-12" db="EMBL/GenBank/DDBJ databases">
        <title>Genomic-based taxomic classification of the family Erythrobacteraceae.</title>
        <authorList>
            <person name="Xu L."/>
        </authorList>
    </citation>
    <scope>NUCLEOTIDE SEQUENCE [LARGE SCALE GENOMIC DNA]</scope>
    <source>
        <strain evidence="6 7">RC4-10-4</strain>
    </source>
</reference>
<dbReference type="Proteomes" id="UP000460626">
    <property type="component" value="Unassembled WGS sequence"/>
</dbReference>
<accession>A0A845A4L8</accession>
<comment type="subcellular location">
    <subcellularLocation>
        <location evidence="1">Membrane</location>
        <topology evidence="1">Multi-pass membrane protein</topology>
    </subcellularLocation>
</comment>
<keyword evidence="3 5" id="KW-1133">Transmembrane helix</keyword>
<evidence type="ECO:0000313" key="6">
    <source>
        <dbReference type="EMBL" id="MXO94594.1"/>
    </source>
</evidence>
<dbReference type="AlphaFoldDB" id="A0A845A4L8"/>
<evidence type="ECO:0000313" key="7">
    <source>
        <dbReference type="Proteomes" id="UP000460626"/>
    </source>
</evidence>
<dbReference type="OrthoDB" id="5421146at2"/>
<dbReference type="EMBL" id="WTYH01000001">
    <property type="protein sequence ID" value="MXO94594.1"/>
    <property type="molecule type" value="Genomic_DNA"/>
</dbReference>
<dbReference type="RefSeq" id="WP_131451220.1">
    <property type="nucleotide sequence ID" value="NZ_BMJK01000001.1"/>
</dbReference>
<evidence type="ECO:0000256" key="1">
    <source>
        <dbReference type="ARBA" id="ARBA00004141"/>
    </source>
</evidence>
<protein>
    <recommendedName>
        <fullName evidence="8">EI24 domain-containing protein</fullName>
    </recommendedName>
</protein>
<evidence type="ECO:0000256" key="2">
    <source>
        <dbReference type="ARBA" id="ARBA00022692"/>
    </source>
</evidence>
<evidence type="ECO:0000256" key="4">
    <source>
        <dbReference type="ARBA" id="ARBA00023136"/>
    </source>
</evidence>
<dbReference type="Pfam" id="PF07264">
    <property type="entry name" value="EI24"/>
    <property type="match status" value="1"/>
</dbReference>